<sequence length="97" mass="10396">MMSEINPLTALGVVLATAATDAVYVMFTSAVIARRRLSAASWSSVWYMLSSFAVISYTENWIYVGFAAIGSWIGAYASMTFLHRPPAGQAPIGSAPE</sequence>
<keyword evidence="1" id="KW-0472">Membrane</keyword>
<feature type="transmembrane region" description="Helical" evidence="1">
    <location>
        <begin position="6"/>
        <end position="27"/>
    </location>
</feature>
<dbReference type="PATRIC" id="fig|1245469.3.peg.6260"/>
<protein>
    <submittedName>
        <fullName evidence="2">Uncharacterized protein</fullName>
    </submittedName>
</protein>
<dbReference type="HOGENOM" id="CLU_163854_0_0_5"/>
<proteinExistence type="predicted"/>
<dbReference type="EMBL" id="AP012603">
    <property type="protein sequence ID" value="BAM92103.1"/>
    <property type="molecule type" value="Genomic_DNA"/>
</dbReference>
<keyword evidence="1" id="KW-0812">Transmembrane</keyword>
<keyword evidence="1" id="KW-1133">Transmembrane helix</keyword>
<dbReference type="STRING" id="1245469.S58_61280"/>
<evidence type="ECO:0000313" key="3">
    <source>
        <dbReference type="Proteomes" id="UP000011841"/>
    </source>
</evidence>
<dbReference type="AlphaFoldDB" id="M4ZE82"/>
<dbReference type="KEGG" id="aol:S58_61280"/>
<dbReference type="Proteomes" id="UP000011841">
    <property type="component" value="Chromosome"/>
</dbReference>
<feature type="transmembrane region" description="Helical" evidence="1">
    <location>
        <begin position="61"/>
        <end position="82"/>
    </location>
</feature>
<keyword evidence="3" id="KW-1185">Reference proteome</keyword>
<organism evidence="2 3">
    <name type="scientific">Bradyrhizobium oligotrophicum S58</name>
    <dbReference type="NCBI Taxonomy" id="1245469"/>
    <lineage>
        <taxon>Bacteria</taxon>
        <taxon>Pseudomonadati</taxon>
        <taxon>Pseudomonadota</taxon>
        <taxon>Alphaproteobacteria</taxon>
        <taxon>Hyphomicrobiales</taxon>
        <taxon>Nitrobacteraceae</taxon>
        <taxon>Bradyrhizobium</taxon>
    </lineage>
</organism>
<evidence type="ECO:0000256" key="1">
    <source>
        <dbReference type="SAM" id="Phobius"/>
    </source>
</evidence>
<name>M4ZE82_9BRAD</name>
<gene>
    <name evidence="2" type="ORF">S58_61280</name>
</gene>
<accession>M4ZE82</accession>
<dbReference type="eggNOG" id="ENOG5032SE6">
    <property type="taxonomic scope" value="Bacteria"/>
</dbReference>
<reference evidence="2 3" key="1">
    <citation type="journal article" date="2013" name="Appl. Environ. Microbiol.">
        <title>Genome analysis suggests that the soil oligotrophic bacterium Agromonas oligotrophica (Bradyrhizobium oligotrophicum) is a nitrogen-fixing symbiont of Aeschynomene indica.</title>
        <authorList>
            <person name="Okubo T."/>
            <person name="Fukushima S."/>
            <person name="Itakura M."/>
            <person name="Oshima K."/>
            <person name="Longtonglang A."/>
            <person name="Teaumroong N."/>
            <person name="Mitsui H."/>
            <person name="Hattori M."/>
            <person name="Hattori R."/>
            <person name="Hattori T."/>
            <person name="Minamisawa K."/>
        </authorList>
    </citation>
    <scope>NUCLEOTIDE SEQUENCE [LARGE SCALE GENOMIC DNA]</scope>
    <source>
        <strain evidence="2 3">S58</strain>
    </source>
</reference>
<evidence type="ECO:0000313" key="2">
    <source>
        <dbReference type="EMBL" id="BAM92103.1"/>
    </source>
</evidence>